<dbReference type="Gene3D" id="3.40.50.2300">
    <property type="match status" value="1"/>
</dbReference>
<comment type="caution">
    <text evidence="4">The sequence shown here is derived from an EMBL/GenBank/DDBJ whole genome shotgun (WGS) entry which is preliminary data.</text>
</comment>
<dbReference type="SMART" id="SM00331">
    <property type="entry name" value="PP2C_SIG"/>
    <property type="match status" value="1"/>
</dbReference>
<dbReference type="InterPro" id="IPR001789">
    <property type="entry name" value="Sig_transdc_resp-reg_receiver"/>
</dbReference>
<dbReference type="PROSITE" id="PS50110">
    <property type="entry name" value="RESPONSE_REGULATORY"/>
    <property type="match status" value="1"/>
</dbReference>
<feature type="modified residue" description="4-aspartylphosphate" evidence="2">
    <location>
        <position position="57"/>
    </location>
</feature>
<dbReference type="Pfam" id="PF07228">
    <property type="entry name" value="SpoIIE"/>
    <property type="match status" value="1"/>
</dbReference>
<dbReference type="SUPFAM" id="SSF81606">
    <property type="entry name" value="PP2C-like"/>
    <property type="match status" value="1"/>
</dbReference>
<gene>
    <name evidence="4" type="ORF">BJ989_002864</name>
</gene>
<dbReference type="PANTHER" id="PTHR43156:SF2">
    <property type="entry name" value="STAGE II SPORULATION PROTEIN E"/>
    <property type="match status" value="1"/>
</dbReference>
<evidence type="ECO:0000313" key="5">
    <source>
        <dbReference type="Proteomes" id="UP000544110"/>
    </source>
</evidence>
<protein>
    <submittedName>
        <fullName evidence="4">CheY-like chemotaxis protein</fullName>
    </submittedName>
</protein>
<evidence type="ECO:0000259" key="3">
    <source>
        <dbReference type="PROSITE" id="PS50110"/>
    </source>
</evidence>
<dbReference type="InterPro" id="IPR011006">
    <property type="entry name" value="CheY-like_superfamily"/>
</dbReference>
<dbReference type="AlphaFoldDB" id="A0A7Y9RUH9"/>
<keyword evidence="2" id="KW-0597">Phosphoprotein</keyword>
<dbReference type="GO" id="GO:0016791">
    <property type="term" value="F:phosphatase activity"/>
    <property type="evidence" value="ECO:0007669"/>
    <property type="project" value="TreeGrafter"/>
</dbReference>
<dbReference type="SUPFAM" id="SSF52172">
    <property type="entry name" value="CheY-like"/>
    <property type="match status" value="1"/>
</dbReference>
<reference evidence="4 5" key="1">
    <citation type="submission" date="2020-07" db="EMBL/GenBank/DDBJ databases">
        <title>Sequencing the genomes of 1000 actinobacteria strains.</title>
        <authorList>
            <person name="Klenk H.-P."/>
        </authorList>
    </citation>
    <scope>NUCLEOTIDE SEQUENCE [LARGE SCALE GENOMIC DNA]</scope>
    <source>
        <strain evidence="4 5">DSM 24552</strain>
    </source>
</reference>
<evidence type="ECO:0000256" key="1">
    <source>
        <dbReference type="ARBA" id="ARBA00022801"/>
    </source>
</evidence>
<dbReference type="InterPro" id="IPR036457">
    <property type="entry name" value="PPM-type-like_dom_sf"/>
</dbReference>
<proteinExistence type="predicted"/>
<keyword evidence="1" id="KW-0378">Hydrolase</keyword>
<accession>A0A7Y9RUH9</accession>
<sequence>MQVGTGLVALVADDDADVRALLVHQLRRWGFTTHEAVDGHEAIAAVTRLSPHLVLLDVDMPGADGLTVLAAVRREQAGRPVQSAVLLVTAQASGDDVARGLAAGADDYVRKPFHLGELQQRVSTAVSRARRLADLESVRAAVRQPRVPSRPGLDVAATSRPVGGAGAGGDLIAVVDAPDGHVVAVLGDAMGHGPAAAAHATYTRTLLSSTARFEPDPGRVLALANNAVHVDPDLAPGLETEFVTACVVSVQPATGLFRWASAGHSGPWQVEAGAVTPGDLDAVVGPPLGLGLHTDYPVRHGFLRPGGRLLLHSDALAVRTRTGADFLDDVLPGVLARGSDDVEALLEEVAASLAVHDDGRHPDDTSLLVLGRPPCPVVEQPLPGA</sequence>
<evidence type="ECO:0000256" key="2">
    <source>
        <dbReference type="PROSITE-ProRule" id="PRU00169"/>
    </source>
</evidence>
<feature type="domain" description="Response regulatory" evidence="3">
    <location>
        <begin position="8"/>
        <end position="126"/>
    </location>
</feature>
<dbReference type="Gene3D" id="3.60.40.10">
    <property type="entry name" value="PPM-type phosphatase domain"/>
    <property type="match status" value="1"/>
</dbReference>
<dbReference type="InterPro" id="IPR052016">
    <property type="entry name" value="Bact_Sigma-Reg"/>
</dbReference>
<dbReference type="EMBL" id="JACCAC010000001">
    <property type="protein sequence ID" value="NYG56560.1"/>
    <property type="molecule type" value="Genomic_DNA"/>
</dbReference>
<keyword evidence="5" id="KW-1185">Reference proteome</keyword>
<dbReference type="SMART" id="SM00448">
    <property type="entry name" value="REC"/>
    <property type="match status" value="1"/>
</dbReference>
<name>A0A7Y9RUH9_9ACTN</name>
<dbReference type="Proteomes" id="UP000544110">
    <property type="component" value="Unassembled WGS sequence"/>
</dbReference>
<dbReference type="CDD" id="cd17574">
    <property type="entry name" value="REC_OmpR"/>
    <property type="match status" value="1"/>
</dbReference>
<evidence type="ECO:0000313" key="4">
    <source>
        <dbReference type="EMBL" id="NYG56560.1"/>
    </source>
</evidence>
<dbReference type="RefSeq" id="WP_179518793.1">
    <property type="nucleotide sequence ID" value="NZ_JACCAC010000001.1"/>
</dbReference>
<dbReference type="GO" id="GO:0000160">
    <property type="term" value="P:phosphorelay signal transduction system"/>
    <property type="evidence" value="ECO:0007669"/>
    <property type="project" value="InterPro"/>
</dbReference>
<dbReference type="Pfam" id="PF00072">
    <property type="entry name" value="Response_reg"/>
    <property type="match status" value="1"/>
</dbReference>
<dbReference type="InterPro" id="IPR001932">
    <property type="entry name" value="PPM-type_phosphatase-like_dom"/>
</dbReference>
<dbReference type="PANTHER" id="PTHR43156">
    <property type="entry name" value="STAGE II SPORULATION PROTEIN E-RELATED"/>
    <property type="match status" value="1"/>
</dbReference>
<organism evidence="4 5">
    <name type="scientific">Nocardioides perillae</name>
    <dbReference type="NCBI Taxonomy" id="1119534"/>
    <lineage>
        <taxon>Bacteria</taxon>
        <taxon>Bacillati</taxon>
        <taxon>Actinomycetota</taxon>
        <taxon>Actinomycetes</taxon>
        <taxon>Propionibacteriales</taxon>
        <taxon>Nocardioidaceae</taxon>
        <taxon>Nocardioides</taxon>
    </lineage>
</organism>